<evidence type="ECO:0000313" key="5">
    <source>
        <dbReference type="Proteomes" id="UP000267029"/>
    </source>
</evidence>
<dbReference type="SMART" id="SM00320">
    <property type="entry name" value="WD40"/>
    <property type="match status" value="8"/>
</dbReference>
<sequence>MRIKRFLLRYYPPGIILEYQQGGCIRMRTIDLLRLDFLTDSEALAKQIVKFEPLLMQKRADQVEKLIERLKVMASRPDKKQFAEVKAHILPLTNVSFNKTGSHCITGSYDRTCKIWDTVTGAETLTLEGHRNVVYTIAFNLPISDRIATGSFDKTAKVWNSETGDCLHTLLGHSAEVVCLQFDSTSRVLATGRLIFTFLDDCESKSLRNCHLEIIILVYAPKRSNNNSAFCENFYFKGSMDTAAKIWDLNSGTETTTMSGHTAEVIALHFVGQDDHVLLTGSFDHSAALWDVRTGKRINHLVGHTAEVAAATCSFDGRLVATASMDKTVRVWDIRKNRELAVLHGHEDEVLDVSFDLSGRQLASASADGTAILWSTDQGGKGPNENIKQTHKLKGHDGEVSKVCFSPRGLTLMTASADKTVRLWDTQTGSMRDVLIGHSDEVFSCAFNYEGDSIVTGSKDNTCRIWQ</sequence>
<dbReference type="SUPFAM" id="SSF50978">
    <property type="entry name" value="WD40 repeat-like"/>
    <property type="match status" value="1"/>
</dbReference>
<dbReference type="InterPro" id="IPR036322">
    <property type="entry name" value="WD40_repeat_dom_sf"/>
</dbReference>
<name>A0A0R3U5N7_MESCO</name>
<dbReference type="OrthoDB" id="674604at2759"/>
<feature type="repeat" description="WD" evidence="3">
    <location>
        <begin position="127"/>
        <end position="169"/>
    </location>
</feature>
<dbReference type="Proteomes" id="UP000267029">
    <property type="component" value="Unassembled WGS sequence"/>
</dbReference>
<dbReference type="PROSITE" id="PS50294">
    <property type="entry name" value="WD_REPEATS_REGION"/>
    <property type="match status" value="7"/>
</dbReference>
<accession>A0A0R3U5N7</accession>
<dbReference type="PROSITE" id="PS50082">
    <property type="entry name" value="WD_REPEATS_2"/>
    <property type="match status" value="7"/>
</dbReference>
<keyword evidence="2" id="KW-0677">Repeat</keyword>
<evidence type="ECO:0000256" key="3">
    <source>
        <dbReference type="PROSITE-ProRule" id="PRU00221"/>
    </source>
</evidence>
<proteinExistence type="predicted"/>
<dbReference type="InterPro" id="IPR001680">
    <property type="entry name" value="WD40_rpt"/>
</dbReference>
<feature type="repeat" description="WD" evidence="3">
    <location>
        <begin position="85"/>
        <end position="126"/>
    </location>
</feature>
<dbReference type="Gene3D" id="2.130.10.10">
    <property type="entry name" value="YVTN repeat-like/Quinoprotein amine dehydrogenase"/>
    <property type="match status" value="3"/>
</dbReference>
<keyword evidence="5" id="KW-1185">Reference proteome</keyword>
<dbReference type="PROSITE" id="PS00678">
    <property type="entry name" value="WD_REPEATS_1"/>
    <property type="match status" value="4"/>
</dbReference>
<feature type="repeat" description="WD" evidence="3">
    <location>
        <begin position="435"/>
        <end position="467"/>
    </location>
</feature>
<gene>
    <name evidence="4" type="ORF">MCOS_LOCUS2046</name>
</gene>
<dbReference type="InterPro" id="IPR015943">
    <property type="entry name" value="WD40/YVTN_repeat-like_dom_sf"/>
</dbReference>
<feature type="repeat" description="WD" evidence="3">
    <location>
        <begin position="393"/>
        <end position="434"/>
    </location>
</feature>
<dbReference type="InterPro" id="IPR019775">
    <property type="entry name" value="WD40_repeat_CS"/>
</dbReference>
<dbReference type="EMBL" id="UXSR01000306">
    <property type="protein sequence ID" value="VDD76043.1"/>
    <property type="molecule type" value="Genomic_DNA"/>
</dbReference>
<organism evidence="4 5">
    <name type="scientific">Mesocestoides corti</name>
    <name type="common">Flatworm</name>
    <dbReference type="NCBI Taxonomy" id="53468"/>
    <lineage>
        <taxon>Eukaryota</taxon>
        <taxon>Metazoa</taxon>
        <taxon>Spiralia</taxon>
        <taxon>Lophotrochozoa</taxon>
        <taxon>Platyhelminthes</taxon>
        <taxon>Cestoda</taxon>
        <taxon>Eucestoda</taxon>
        <taxon>Cyclophyllidea</taxon>
        <taxon>Mesocestoididae</taxon>
        <taxon>Mesocestoides</taxon>
    </lineage>
</organism>
<reference evidence="4 5" key="1">
    <citation type="submission" date="2018-10" db="EMBL/GenBank/DDBJ databases">
        <authorList>
            <consortium name="Pathogen Informatics"/>
        </authorList>
    </citation>
    <scope>NUCLEOTIDE SEQUENCE [LARGE SCALE GENOMIC DNA]</scope>
</reference>
<feature type="repeat" description="WD" evidence="3">
    <location>
        <begin position="343"/>
        <end position="379"/>
    </location>
</feature>
<keyword evidence="1 3" id="KW-0853">WD repeat</keyword>
<dbReference type="Pfam" id="PF00400">
    <property type="entry name" value="WD40"/>
    <property type="match status" value="8"/>
</dbReference>
<evidence type="ECO:0000256" key="2">
    <source>
        <dbReference type="ARBA" id="ARBA00022737"/>
    </source>
</evidence>
<dbReference type="InterPro" id="IPR020472">
    <property type="entry name" value="WD40_PAC1"/>
</dbReference>
<feature type="repeat" description="WD" evidence="3">
    <location>
        <begin position="258"/>
        <end position="300"/>
    </location>
</feature>
<feature type="repeat" description="WD" evidence="3">
    <location>
        <begin position="301"/>
        <end position="342"/>
    </location>
</feature>
<evidence type="ECO:0000256" key="1">
    <source>
        <dbReference type="ARBA" id="ARBA00022574"/>
    </source>
</evidence>
<dbReference type="InterPro" id="IPR050349">
    <property type="entry name" value="WD_LIS1/nudF_dynein_reg"/>
</dbReference>
<evidence type="ECO:0008006" key="6">
    <source>
        <dbReference type="Google" id="ProtNLM"/>
    </source>
</evidence>
<protein>
    <recommendedName>
        <fullName evidence="6">Dynein assembly factor with WDR repeat domains 1</fullName>
    </recommendedName>
</protein>
<dbReference type="PRINTS" id="PR00320">
    <property type="entry name" value="GPROTEINBRPT"/>
</dbReference>
<dbReference type="PANTHER" id="PTHR44129">
    <property type="entry name" value="WD REPEAT-CONTAINING PROTEIN POP1"/>
    <property type="match status" value="1"/>
</dbReference>
<dbReference type="AlphaFoldDB" id="A0A0R3U5N7"/>
<dbReference type="STRING" id="53468.A0A0R3U5N7"/>
<evidence type="ECO:0000313" key="4">
    <source>
        <dbReference type="EMBL" id="VDD76043.1"/>
    </source>
</evidence>
<dbReference type="CDD" id="cd00200">
    <property type="entry name" value="WD40"/>
    <property type="match status" value="1"/>
</dbReference>